<sequence length="925" mass="103971">MSRLIVKNLPKHYTLDRFKEHFSEKGEVTDAKLVKTPDGVFRRFGYIGFKTEKQAKDALKYFNNTFVDTSKIQVELAKAIGDASLPRPWSRHSHGSSAFDRKTQAEAEAQRQREERQDRLRRQKEETQQDMERKQKLLNTLYADEHDPKLKEFLEVMRPRSSARGRTWANDDVTSAQGTANNGGKKNRAKATVLAVPNKKTGGDGMLVTKTHVTFEDSEDELYDELPSATKDNGSGSTKEGTESAATMVEEDVETETVEDASKQRNSAAHDSSLSDLDYLRSKMRNLSKDEDEEIEAHEDSGADVGEDDDDSMDVDKAITPTDIKSSSTIGAVPSKIHASRMALFDNEDDIETPAPIATTQGASNTRPPPSTVSVPKAEQGPPPAELIADTGRLFVKNLPYTCTVEDLHKLFEKFGPLSEVHIPIEKETKKPKGFAFILYLLPEHAVKAFTTLDGQIFQGRILEVLPGKEKPRPVDDEENSSQTFKNQREKQRKANAGNEFSWNSLFMNSDAVAEAMARKLGVKKSDILNPDAENMAVRLALAETHIITETKQYLEEEGIDLSAFEKRKTRSKSIILVKNIPHDTEEEELRELFGKFGTIGRLVLPPAKTIALVEFLELNEAKAAFQRLAYTKFKHLPLYLEWAPVDTFKKKYDPTEVAERRNKKETQKEDKTTTEDVESEAPRRTINELASADDATEDPDAMPIATLFVKNLNFETNEERLREAFKVAKGLRSVRVATKLDKKTGGKLSMGFGFLEFNTKEDAMRCIKSMQNFKLDGHSLELKISNAAAKSTAPSKKRGSEEPIKVTGTKLIVRNIPFEATKKDIRQLFSTFGQVKSVRIPRKMDGNHRGFGFVDFLTKQEAKSAFESLAATHLYGRHLVLEWAEDVESVEAMRSKTARGFFKDDGPNKKRKIVMDDEGEEDED</sequence>
<dbReference type="EMBL" id="KQ257452">
    <property type="protein sequence ID" value="KND03335.1"/>
    <property type="molecule type" value="Genomic_DNA"/>
</dbReference>
<comment type="subcellular location">
    <subcellularLocation>
        <location evidence="1">Nucleus</location>
    </subcellularLocation>
</comment>
<evidence type="ECO:0000256" key="5">
    <source>
        <dbReference type="ARBA" id="ARBA00023242"/>
    </source>
</evidence>
<evidence type="ECO:0000313" key="9">
    <source>
        <dbReference type="EMBL" id="KND03335.1"/>
    </source>
</evidence>
<comment type="similarity">
    <text evidence="2">Belongs to the RRM MRD1 family.</text>
</comment>
<dbReference type="Pfam" id="PF00076">
    <property type="entry name" value="RRM_1"/>
    <property type="match status" value="5"/>
</dbReference>
<feature type="region of interest" description="Disordered" evidence="7">
    <location>
        <begin position="656"/>
        <end position="698"/>
    </location>
</feature>
<dbReference type="Gene3D" id="3.30.70.330">
    <property type="match status" value="5"/>
</dbReference>
<keyword evidence="5" id="KW-0539">Nucleus</keyword>
<dbReference type="InterPro" id="IPR012677">
    <property type="entry name" value="Nucleotide-bd_a/b_plait_sf"/>
</dbReference>
<evidence type="ECO:0000256" key="1">
    <source>
        <dbReference type="ARBA" id="ARBA00004123"/>
    </source>
</evidence>
<dbReference type="InterPro" id="IPR034423">
    <property type="entry name" value="RBM19_RRM5"/>
</dbReference>
<gene>
    <name evidence="9" type="ORF">SPPG_02379</name>
</gene>
<dbReference type="GO" id="GO:0032040">
    <property type="term" value="C:small-subunit processome"/>
    <property type="evidence" value="ECO:0007669"/>
    <property type="project" value="EnsemblFungi"/>
</dbReference>
<dbReference type="SUPFAM" id="SSF54928">
    <property type="entry name" value="RNA-binding domain, RBD"/>
    <property type="match status" value="5"/>
</dbReference>
<dbReference type="CDD" id="cd12320">
    <property type="entry name" value="RRM6_RBM19_RRM5_MRD1"/>
    <property type="match status" value="1"/>
</dbReference>
<evidence type="ECO:0000256" key="7">
    <source>
        <dbReference type="SAM" id="MobiDB-lite"/>
    </source>
</evidence>
<keyword evidence="3" id="KW-0677">Repeat</keyword>
<dbReference type="OrthoDB" id="439639at2759"/>
<dbReference type="FunFam" id="3.30.70.330:FF:000277">
    <property type="entry name" value="RNA binding motif protein 19"/>
    <property type="match status" value="1"/>
</dbReference>
<feature type="domain" description="RRM" evidence="8">
    <location>
        <begin position="392"/>
        <end position="470"/>
    </location>
</feature>
<protein>
    <recommendedName>
        <fullName evidence="8">RRM domain-containing protein</fullName>
    </recommendedName>
</protein>
<evidence type="ECO:0000256" key="3">
    <source>
        <dbReference type="ARBA" id="ARBA00022737"/>
    </source>
</evidence>
<feature type="domain" description="RRM" evidence="8">
    <location>
        <begin position="706"/>
        <end position="788"/>
    </location>
</feature>
<feature type="domain" description="RRM" evidence="8">
    <location>
        <begin position="2"/>
        <end position="79"/>
    </location>
</feature>
<feature type="compositionally biased region" description="Basic and acidic residues" evidence="7">
    <location>
        <begin position="99"/>
        <end position="133"/>
    </location>
</feature>
<evidence type="ECO:0000256" key="2">
    <source>
        <dbReference type="ARBA" id="ARBA00008033"/>
    </source>
</evidence>
<dbReference type="STRING" id="645134.A0A0L0HQW6"/>
<dbReference type="PANTHER" id="PTHR10352">
    <property type="entry name" value="EUKARYOTIC TRANSLATION INITIATION FACTOR 3 SUBUNIT G"/>
    <property type="match status" value="1"/>
</dbReference>
<proteinExistence type="inferred from homology"/>
<evidence type="ECO:0000256" key="6">
    <source>
        <dbReference type="PROSITE-ProRule" id="PRU00176"/>
    </source>
</evidence>
<feature type="region of interest" description="Disordered" evidence="7">
    <location>
        <begin position="469"/>
        <end position="496"/>
    </location>
</feature>
<dbReference type="OMA" id="FNNTCIQ"/>
<feature type="domain" description="RRM" evidence="8">
    <location>
        <begin position="574"/>
        <end position="646"/>
    </location>
</feature>
<accession>A0A0L0HQW6</accession>
<feature type="compositionally biased region" description="Acidic residues" evidence="7">
    <location>
        <begin position="249"/>
        <end position="259"/>
    </location>
</feature>
<dbReference type="eggNOG" id="KOG0110">
    <property type="taxonomic scope" value="Eukaryota"/>
</dbReference>
<dbReference type="GO" id="GO:0042134">
    <property type="term" value="F:rRNA primary transcript binding"/>
    <property type="evidence" value="ECO:0007669"/>
    <property type="project" value="EnsemblFungi"/>
</dbReference>
<dbReference type="CDD" id="cd12317">
    <property type="entry name" value="RRM4_RBM19_RRM3_MRD1"/>
    <property type="match status" value="1"/>
</dbReference>
<dbReference type="InterPro" id="IPR035979">
    <property type="entry name" value="RBD_domain_sf"/>
</dbReference>
<dbReference type="InterPro" id="IPR000504">
    <property type="entry name" value="RRM_dom"/>
</dbReference>
<feature type="domain" description="RRM" evidence="8">
    <location>
        <begin position="810"/>
        <end position="887"/>
    </location>
</feature>
<feature type="region of interest" description="Disordered" evidence="7">
    <location>
        <begin position="901"/>
        <end position="925"/>
    </location>
</feature>
<organism evidence="9 10">
    <name type="scientific">Spizellomyces punctatus (strain DAOM BR117)</name>
    <dbReference type="NCBI Taxonomy" id="645134"/>
    <lineage>
        <taxon>Eukaryota</taxon>
        <taxon>Fungi</taxon>
        <taxon>Fungi incertae sedis</taxon>
        <taxon>Chytridiomycota</taxon>
        <taxon>Chytridiomycota incertae sedis</taxon>
        <taxon>Chytridiomycetes</taxon>
        <taxon>Spizellomycetales</taxon>
        <taxon>Spizellomycetaceae</taxon>
        <taxon>Spizellomyces</taxon>
    </lineage>
</organism>
<evidence type="ECO:0000259" key="8">
    <source>
        <dbReference type="PROSITE" id="PS50102"/>
    </source>
</evidence>
<dbReference type="GO" id="GO:0030686">
    <property type="term" value="C:90S preribosome"/>
    <property type="evidence" value="ECO:0007669"/>
    <property type="project" value="EnsemblFungi"/>
</dbReference>
<reference evidence="9 10" key="1">
    <citation type="submission" date="2009-08" db="EMBL/GenBank/DDBJ databases">
        <title>The Genome Sequence of Spizellomyces punctatus strain DAOM BR117.</title>
        <authorList>
            <consortium name="The Broad Institute Genome Sequencing Platform"/>
            <person name="Russ C."/>
            <person name="Cuomo C."/>
            <person name="Shea T."/>
            <person name="Young S.K."/>
            <person name="Zeng Q."/>
            <person name="Koehrsen M."/>
            <person name="Haas B."/>
            <person name="Borodovsky M."/>
            <person name="Guigo R."/>
            <person name="Alvarado L."/>
            <person name="Berlin A."/>
            <person name="Bochicchio J."/>
            <person name="Borenstein D."/>
            <person name="Chapman S."/>
            <person name="Chen Z."/>
            <person name="Engels R."/>
            <person name="Freedman E."/>
            <person name="Gellesch M."/>
            <person name="Goldberg J."/>
            <person name="Griggs A."/>
            <person name="Gujja S."/>
            <person name="Heiman D."/>
            <person name="Hepburn T."/>
            <person name="Howarth C."/>
            <person name="Jen D."/>
            <person name="Larson L."/>
            <person name="Lewis B."/>
            <person name="Mehta T."/>
            <person name="Park D."/>
            <person name="Pearson M."/>
            <person name="Roberts A."/>
            <person name="Saif S."/>
            <person name="Shenoy N."/>
            <person name="Sisk P."/>
            <person name="Stolte C."/>
            <person name="Sykes S."/>
            <person name="Thomson T."/>
            <person name="Walk T."/>
            <person name="White J."/>
            <person name="Yandava C."/>
            <person name="Burger G."/>
            <person name="Gray M.W."/>
            <person name="Holland P.W.H."/>
            <person name="King N."/>
            <person name="Lang F.B.F."/>
            <person name="Roger A.J."/>
            <person name="Ruiz-Trillo I."/>
            <person name="Lander E."/>
            <person name="Nusbaum C."/>
        </authorList>
    </citation>
    <scope>NUCLEOTIDE SEQUENCE [LARGE SCALE GENOMIC DNA]</scope>
    <source>
        <strain evidence="9 10">DAOM BR117</strain>
    </source>
</reference>
<keyword evidence="10" id="KW-1185">Reference proteome</keyword>
<dbReference type="GO" id="GO:0000480">
    <property type="term" value="P:endonucleolytic cleavage in 5'-ETS of tricistronic rRNA transcript (SSU-rRNA, 5.8S rRNA, LSU-rRNA)"/>
    <property type="evidence" value="ECO:0007669"/>
    <property type="project" value="EnsemblFungi"/>
</dbReference>
<feature type="region of interest" description="Disordered" evidence="7">
    <location>
        <begin position="226"/>
        <end position="275"/>
    </location>
</feature>
<dbReference type="InParanoid" id="A0A0L0HQW6"/>
<name>A0A0L0HQW6_SPIPD</name>
<dbReference type="CDD" id="cd12318">
    <property type="entry name" value="RRM5_RBM19_like"/>
    <property type="match status" value="1"/>
</dbReference>
<dbReference type="GO" id="GO:0000472">
    <property type="term" value="P:endonucleolytic cleavage to generate mature 5'-end of SSU-rRNA from (SSU-rRNA, 5.8S rRNA, LSU-rRNA)"/>
    <property type="evidence" value="ECO:0007669"/>
    <property type="project" value="EnsemblFungi"/>
</dbReference>
<dbReference type="FunCoup" id="A0A0L0HQW6">
    <property type="interactions" value="838"/>
</dbReference>
<feature type="region of interest" description="Disordered" evidence="7">
    <location>
        <begin position="353"/>
        <end position="383"/>
    </location>
</feature>
<keyword evidence="4 6" id="KW-0694">RNA-binding</keyword>
<feature type="compositionally biased region" description="Polar residues" evidence="7">
    <location>
        <begin position="230"/>
        <end position="239"/>
    </location>
</feature>
<dbReference type="RefSeq" id="XP_016611374.1">
    <property type="nucleotide sequence ID" value="XM_016750671.1"/>
</dbReference>
<feature type="region of interest" description="Disordered" evidence="7">
    <location>
        <begin position="85"/>
        <end position="133"/>
    </location>
</feature>
<dbReference type="GO" id="GO:0034462">
    <property type="term" value="P:small-subunit processome assembly"/>
    <property type="evidence" value="ECO:0007669"/>
    <property type="project" value="EnsemblFungi"/>
</dbReference>
<evidence type="ECO:0000313" key="10">
    <source>
        <dbReference type="Proteomes" id="UP000053201"/>
    </source>
</evidence>
<evidence type="ECO:0000256" key="4">
    <source>
        <dbReference type="ARBA" id="ARBA00022884"/>
    </source>
</evidence>
<dbReference type="VEuPathDB" id="FungiDB:SPPG_02379"/>
<dbReference type="GeneID" id="27685969"/>
<dbReference type="GO" id="GO:0000447">
    <property type="term" value="P:endonucleolytic cleavage in ITS1 to separate SSU-rRNA from 5.8S rRNA and LSU-rRNA from tricistronic rRNA transcript (SSU-rRNA, 5.8S rRNA, LSU-rRNA)"/>
    <property type="evidence" value="ECO:0007669"/>
    <property type="project" value="EnsemblFungi"/>
</dbReference>
<dbReference type="SMART" id="SM00360">
    <property type="entry name" value="RRM"/>
    <property type="match status" value="5"/>
</dbReference>
<dbReference type="FunFam" id="3.30.70.330:FF:000738">
    <property type="entry name" value="RNA-binding motif protein 19"/>
    <property type="match status" value="1"/>
</dbReference>
<dbReference type="AlphaFoldDB" id="A0A0L0HQW6"/>
<dbReference type="PROSITE" id="PS50102">
    <property type="entry name" value="RRM"/>
    <property type="match status" value="5"/>
</dbReference>
<feature type="region of interest" description="Disordered" evidence="7">
    <location>
        <begin position="287"/>
        <end position="317"/>
    </location>
</feature>
<dbReference type="CDD" id="cd12565">
    <property type="entry name" value="RRM1_MRD1"/>
    <property type="match status" value="1"/>
</dbReference>
<feature type="compositionally biased region" description="Basic and acidic residues" evidence="7">
    <location>
        <begin position="656"/>
        <end position="687"/>
    </location>
</feature>
<dbReference type="Proteomes" id="UP000053201">
    <property type="component" value="Unassembled WGS sequence"/>
</dbReference>